<dbReference type="Pfam" id="PF24139">
    <property type="entry name" value="TPR_TNPO3_IPO13_4th"/>
    <property type="match status" value="1"/>
</dbReference>
<dbReference type="PANTHER" id="PTHR12363:SF54">
    <property type="entry name" value="NUCLEAR TRANSPORT RECEPTOR"/>
    <property type="match status" value="1"/>
</dbReference>
<dbReference type="AlphaFoldDB" id="A0A5B8MMB4"/>
<dbReference type="InterPro" id="IPR011989">
    <property type="entry name" value="ARM-like"/>
</dbReference>
<accession>A0A5B8MMB4</accession>
<gene>
    <name evidence="1" type="ORF">A3770_06p42960</name>
</gene>
<keyword evidence="2" id="KW-1185">Reference proteome</keyword>
<name>A0A5B8MMB4_9CHLO</name>
<evidence type="ECO:0000313" key="2">
    <source>
        <dbReference type="Proteomes" id="UP000316726"/>
    </source>
</evidence>
<dbReference type="STRING" id="1764295.A0A5B8MMB4"/>
<dbReference type="InterPro" id="IPR016024">
    <property type="entry name" value="ARM-type_fold"/>
</dbReference>
<dbReference type="PANTHER" id="PTHR12363">
    <property type="entry name" value="TRANSPORTIN 3 AND IMPORTIN 13"/>
    <property type="match status" value="1"/>
</dbReference>
<dbReference type="InterPro" id="IPR058537">
    <property type="entry name" value="TPR_TNPO3_IPO13_4th"/>
</dbReference>
<proteinExistence type="predicted"/>
<dbReference type="EMBL" id="CP031039">
    <property type="protein sequence ID" value="QDZ21778.1"/>
    <property type="molecule type" value="Genomic_DNA"/>
</dbReference>
<dbReference type="GO" id="GO:0005737">
    <property type="term" value="C:cytoplasm"/>
    <property type="evidence" value="ECO:0007669"/>
    <property type="project" value="TreeGrafter"/>
</dbReference>
<dbReference type="InterPro" id="IPR051345">
    <property type="entry name" value="Importin_beta-like_NTR"/>
</dbReference>
<dbReference type="Proteomes" id="UP000316726">
    <property type="component" value="Chromosome 6"/>
</dbReference>
<evidence type="ECO:0000313" key="1">
    <source>
        <dbReference type="EMBL" id="QDZ21778.1"/>
    </source>
</evidence>
<dbReference type="SUPFAM" id="SSF48371">
    <property type="entry name" value="ARM repeat"/>
    <property type="match status" value="1"/>
</dbReference>
<dbReference type="Gene3D" id="1.25.10.10">
    <property type="entry name" value="Leucine-rich Repeat Variant"/>
    <property type="match status" value="1"/>
</dbReference>
<dbReference type="OrthoDB" id="538933at2759"/>
<protein>
    <submittedName>
        <fullName evidence="1">Uncharacterized protein</fullName>
    </submittedName>
</protein>
<dbReference type="GO" id="GO:0006606">
    <property type="term" value="P:protein import into nucleus"/>
    <property type="evidence" value="ECO:0007669"/>
    <property type="project" value="TreeGrafter"/>
</dbReference>
<reference evidence="1 2" key="1">
    <citation type="submission" date="2018-07" db="EMBL/GenBank/DDBJ databases">
        <title>The complete nuclear genome of the prasinophyte Chloropicon primus (CCMP1205).</title>
        <authorList>
            <person name="Pombert J.-F."/>
            <person name="Otis C."/>
            <person name="Turmel M."/>
            <person name="Lemieux C."/>
        </authorList>
    </citation>
    <scope>NUCLEOTIDE SEQUENCE [LARGE SCALE GENOMIC DNA]</scope>
    <source>
        <strain evidence="1 2">CCMP1205</strain>
    </source>
</reference>
<organism evidence="1 2">
    <name type="scientific">Chloropicon primus</name>
    <dbReference type="NCBI Taxonomy" id="1764295"/>
    <lineage>
        <taxon>Eukaryota</taxon>
        <taxon>Viridiplantae</taxon>
        <taxon>Chlorophyta</taxon>
        <taxon>Chloropicophyceae</taxon>
        <taxon>Chloropicales</taxon>
        <taxon>Chloropicaceae</taxon>
        <taxon>Chloropicon</taxon>
    </lineage>
</organism>
<sequence length="994" mass="108637">MAAAGASPPPSGDILAQAITAVLHTAAPQDAAAAHSWLTRFAETKEAWQTSLDLLGPQHQSNEVQFFVANLLYKKVRANFKATDFDSEEERQGVLLAINAKLQMILSTNTVSSSPSSSSLVVDRLALARALGAVQSSSPDPVVSDAISWISAGSGNGTTDKVAFTMLLTLAEEANNLEAARRQPFAQMLVARVGELFKCLDHAVQGHPHRMMACFQHMGPSLVEWIKVTAGQPGGLGLGLIVGTYGNLFNFLLNAIVSDNSIGAGEAIAAMIENSPPSDQQLYPQLIRYLLVENGSKVIGSDEGIEATTCIASAIATNHGSFFQWQEGLQLADFLLRALDRGGSRCGKEKILEFFIDLNSVPAYERLPQLRNELYESLLTRLILQVASYPPDFQGWDSCFDDDEDSFHRFREQFLVDLFEITYELIGLSYFRCIMSLFERFKDKTAAGGSWQTAEAVMYALRIVSVQVKSRLNSKSHQTQADMADTADVHQMLVIVFTHVTSGVAQVGAEDIFLSNAVLVESVARLIGSYGQWFSKNPQSPIEQCLSYLIRGTGGSKGGGTGARPSSHASHAFKVLCIKCGFRLKSRETVLGLIGATSERMNSPAVSLPDKKALVEGVSRLINLLKVEDAYFAAEQLLHPVLSHLSNEFIASTGGQGVFDLKDGLEIYASAIIFFEFPSLRPGAVHPTLYILQKSWEMFQAMLENEEATKLEDNAEAFCSIFRNVIQSAKTAAIDVVPAILSRTLHLLRLHAHSTCLEVVASAVEVFGSDDRVKQHLGEVVHQSLSVSFAFLQTVKIGENAEHVQAIYDVASRCLIFRPEIVLSPQVLEILVQMGSSNVKLRERESFTAVNAFLSQLFNLLGAQRTPAWAAAKPAAMDCLARNGGGLLVNMLDAFRETCPAHMFRSLGSCIYHFKNVLGPVFDQVFLEAVKRHVALCNGAGKQGLAFQEQDAACFVRAVLKQPPLPRPKFEAIFSDFAKVSRRELNSDALRMYE</sequence>